<dbReference type="Pfam" id="PF00398">
    <property type="entry name" value="RrnaAD"/>
    <property type="match status" value="1"/>
</dbReference>
<evidence type="ECO:0000259" key="9">
    <source>
        <dbReference type="SMART" id="SM00650"/>
    </source>
</evidence>
<dbReference type="InterPro" id="IPR029063">
    <property type="entry name" value="SAM-dependent_MTases_sf"/>
</dbReference>
<evidence type="ECO:0000256" key="8">
    <source>
        <dbReference type="PROSITE-ProRule" id="PRU01026"/>
    </source>
</evidence>
<dbReference type="Gene3D" id="1.10.8.100">
    <property type="entry name" value="Ribosomal RNA adenine dimethylase-like, domain 2"/>
    <property type="match status" value="1"/>
</dbReference>
<feature type="binding site" evidence="7 8">
    <location>
        <position position="122"/>
    </location>
    <ligand>
        <name>S-adenosyl-L-methionine</name>
        <dbReference type="ChEBI" id="CHEBI:59789"/>
    </ligand>
</feature>
<accession>A0A1F6M9L2</accession>
<feature type="binding site" evidence="7 8">
    <location>
        <position position="30"/>
    </location>
    <ligand>
        <name>S-adenosyl-L-methionine</name>
        <dbReference type="ChEBI" id="CHEBI:59789"/>
    </ligand>
</feature>
<evidence type="ECO:0000256" key="7">
    <source>
        <dbReference type="HAMAP-Rule" id="MF_00607"/>
    </source>
</evidence>
<dbReference type="GO" id="GO:0052908">
    <property type="term" value="F:16S rRNA (adenine(1518)-N(6)/adenine(1519)-N(6))-dimethyltransferase activity"/>
    <property type="evidence" value="ECO:0007669"/>
    <property type="project" value="UniProtKB-EC"/>
</dbReference>
<dbReference type="PANTHER" id="PTHR11727">
    <property type="entry name" value="DIMETHYLADENOSINE TRANSFERASE"/>
    <property type="match status" value="1"/>
</dbReference>
<dbReference type="SUPFAM" id="SSF53335">
    <property type="entry name" value="S-adenosyl-L-methionine-dependent methyltransferases"/>
    <property type="match status" value="1"/>
</dbReference>
<protein>
    <recommendedName>
        <fullName evidence="7">Ribosomal RNA small subunit methyltransferase A</fullName>
        <ecNumber evidence="7">2.1.1.182</ecNumber>
    </recommendedName>
    <alternativeName>
        <fullName evidence="7">16S rRNA (adenine(1518)-N(6)/adenine(1519)-N(6))-dimethyltransferase</fullName>
    </alternativeName>
    <alternativeName>
        <fullName evidence="7">16S rRNA dimethyladenosine transferase</fullName>
    </alternativeName>
    <alternativeName>
        <fullName evidence="7">16S rRNA dimethylase</fullName>
    </alternativeName>
    <alternativeName>
        <fullName evidence="7">S-adenosylmethionine-6-N', N'-adenosyl(rRNA) dimethyltransferase</fullName>
    </alternativeName>
</protein>
<dbReference type="PROSITE" id="PS51689">
    <property type="entry name" value="SAM_RNA_A_N6_MT"/>
    <property type="match status" value="1"/>
</dbReference>
<dbReference type="EMBL" id="MFQA01000048">
    <property type="protein sequence ID" value="OGH68309.1"/>
    <property type="molecule type" value="Genomic_DNA"/>
</dbReference>
<comment type="caution">
    <text evidence="7 8">Lacks conserved residue(s) required for the propagation of feature annotation.</text>
</comment>
<keyword evidence="5 7" id="KW-0949">S-adenosyl-L-methionine</keyword>
<sequence>MASLTNPDYLLSLCKKFGLTPSKKYGQNYLLDPEVITTLLEAGEVTKNDTIVEVGSGFGVLTLPLAERAGKVISFEIEKKLAPYWQELIKKRTVNNLEIRWGNVLRSFDALQISSSYKVLANLPYQITSAVIRLFLEAPSKPEVIVCMVQKEVAERICAKPGNLSVLALSVQYYAIPKLVAVVPRSSFWPSPAVDSAIICLRPHREKPNDVFTALFFRLIKRGFAQKRKLLFKNLLPYAPKQRAKELAECLAEVGISPTARAQEVSLEHWKKLAVCLLERNIFTSPTK</sequence>
<dbReference type="CDD" id="cd02440">
    <property type="entry name" value="AdoMet_MTases"/>
    <property type="match status" value="1"/>
</dbReference>
<dbReference type="SMART" id="SM00650">
    <property type="entry name" value="rADc"/>
    <property type="match status" value="1"/>
</dbReference>
<dbReference type="Proteomes" id="UP000176413">
    <property type="component" value="Unassembled WGS sequence"/>
</dbReference>
<keyword evidence="2 7" id="KW-0698">rRNA processing</keyword>
<dbReference type="AlphaFoldDB" id="A0A1F6M9L2"/>
<evidence type="ECO:0000256" key="3">
    <source>
        <dbReference type="ARBA" id="ARBA00022603"/>
    </source>
</evidence>
<reference evidence="10 11" key="1">
    <citation type="journal article" date="2016" name="Nat. Commun.">
        <title>Thousands of microbial genomes shed light on interconnected biogeochemical processes in an aquifer system.</title>
        <authorList>
            <person name="Anantharaman K."/>
            <person name="Brown C.T."/>
            <person name="Hug L.A."/>
            <person name="Sharon I."/>
            <person name="Castelle C.J."/>
            <person name="Probst A.J."/>
            <person name="Thomas B.C."/>
            <person name="Singh A."/>
            <person name="Wilkins M.J."/>
            <person name="Karaoz U."/>
            <person name="Brodie E.L."/>
            <person name="Williams K.H."/>
            <person name="Hubbard S.S."/>
            <person name="Banfield J.F."/>
        </authorList>
    </citation>
    <scope>NUCLEOTIDE SEQUENCE [LARGE SCALE GENOMIC DNA]</scope>
</reference>
<name>A0A1F6M9L2_9BACT</name>
<evidence type="ECO:0000313" key="10">
    <source>
        <dbReference type="EMBL" id="OGH68309.1"/>
    </source>
</evidence>
<keyword evidence="1 7" id="KW-0963">Cytoplasm</keyword>
<dbReference type="EC" id="2.1.1.182" evidence="7"/>
<evidence type="ECO:0000256" key="1">
    <source>
        <dbReference type="ARBA" id="ARBA00022490"/>
    </source>
</evidence>
<evidence type="ECO:0000256" key="6">
    <source>
        <dbReference type="ARBA" id="ARBA00022884"/>
    </source>
</evidence>
<comment type="similarity">
    <text evidence="7">Belongs to the class I-like SAM-binding methyltransferase superfamily. rRNA adenine N(6)-methyltransferase family. RsmA subfamily.</text>
</comment>
<dbReference type="PANTHER" id="PTHR11727:SF7">
    <property type="entry name" value="DIMETHYLADENOSINE TRANSFERASE-RELATED"/>
    <property type="match status" value="1"/>
</dbReference>
<dbReference type="Gene3D" id="3.40.50.150">
    <property type="entry name" value="Vaccinia Virus protein VP39"/>
    <property type="match status" value="1"/>
</dbReference>
<dbReference type="InterPro" id="IPR011530">
    <property type="entry name" value="rRNA_adenine_dimethylase"/>
</dbReference>
<feature type="binding site" evidence="7 8">
    <location>
        <position position="55"/>
    </location>
    <ligand>
        <name>S-adenosyl-L-methionine</name>
        <dbReference type="ChEBI" id="CHEBI:59789"/>
    </ligand>
</feature>
<comment type="catalytic activity">
    <reaction evidence="7">
        <text>adenosine(1518)/adenosine(1519) in 16S rRNA + 4 S-adenosyl-L-methionine = N(6)-dimethyladenosine(1518)/N(6)-dimethyladenosine(1519) in 16S rRNA + 4 S-adenosyl-L-homocysteine + 4 H(+)</text>
        <dbReference type="Rhea" id="RHEA:19609"/>
        <dbReference type="Rhea" id="RHEA-COMP:10232"/>
        <dbReference type="Rhea" id="RHEA-COMP:10233"/>
        <dbReference type="ChEBI" id="CHEBI:15378"/>
        <dbReference type="ChEBI" id="CHEBI:57856"/>
        <dbReference type="ChEBI" id="CHEBI:59789"/>
        <dbReference type="ChEBI" id="CHEBI:74411"/>
        <dbReference type="ChEBI" id="CHEBI:74493"/>
        <dbReference type="EC" id="2.1.1.182"/>
    </reaction>
</comment>
<dbReference type="GO" id="GO:0005829">
    <property type="term" value="C:cytosol"/>
    <property type="evidence" value="ECO:0007669"/>
    <property type="project" value="TreeGrafter"/>
</dbReference>
<feature type="domain" description="Ribosomal RNA adenine methylase transferase N-terminal" evidence="9">
    <location>
        <begin position="35"/>
        <end position="205"/>
    </location>
</feature>
<comment type="caution">
    <text evidence="10">The sequence shown here is derived from an EMBL/GenBank/DDBJ whole genome shotgun (WGS) entry which is preliminary data.</text>
</comment>
<dbReference type="NCBIfam" id="TIGR00755">
    <property type="entry name" value="ksgA"/>
    <property type="match status" value="1"/>
</dbReference>
<evidence type="ECO:0000313" key="11">
    <source>
        <dbReference type="Proteomes" id="UP000176413"/>
    </source>
</evidence>
<keyword evidence="4 7" id="KW-0808">Transferase</keyword>
<dbReference type="InterPro" id="IPR023165">
    <property type="entry name" value="rRNA_Ade_diMease-like_C"/>
</dbReference>
<keyword evidence="6 7" id="KW-0694">RNA-binding</keyword>
<feature type="binding site" evidence="7 8">
    <location>
        <position position="28"/>
    </location>
    <ligand>
        <name>S-adenosyl-L-methionine</name>
        <dbReference type="ChEBI" id="CHEBI:59789"/>
    </ligand>
</feature>
<dbReference type="InterPro" id="IPR020598">
    <property type="entry name" value="rRNA_Ade_methylase_Trfase_N"/>
</dbReference>
<dbReference type="HAMAP" id="MF_00607">
    <property type="entry name" value="16SrRNA_methyltr_A"/>
    <property type="match status" value="1"/>
</dbReference>
<proteinExistence type="inferred from homology"/>
<evidence type="ECO:0000256" key="5">
    <source>
        <dbReference type="ARBA" id="ARBA00022691"/>
    </source>
</evidence>
<feature type="binding site" evidence="7 8">
    <location>
        <position position="76"/>
    </location>
    <ligand>
        <name>S-adenosyl-L-methionine</name>
        <dbReference type="ChEBI" id="CHEBI:59789"/>
    </ligand>
</feature>
<evidence type="ECO:0000256" key="2">
    <source>
        <dbReference type="ARBA" id="ARBA00022552"/>
    </source>
</evidence>
<organism evidence="10 11">
    <name type="scientific">Candidatus Magasanikbacteria bacterium RIFCSPHIGHO2_02_FULL_45_10</name>
    <dbReference type="NCBI Taxonomy" id="1798679"/>
    <lineage>
        <taxon>Bacteria</taxon>
        <taxon>Candidatus Magasanikiibacteriota</taxon>
    </lineage>
</organism>
<dbReference type="InterPro" id="IPR001737">
    <property type="entry name" value="KsgA/Erm"/>
</dbReference>
<keyword evidence="3 7" id="KW-0489">Methyltransferase</keyword>
<evidence type="ECO:0000256" key="4">
    <source>
        <dbReference type="ARBA" id="ARBA00022679"/>
    </source>
</evidence>
<comment type="function">
    <text evidence="7">Specifically dimethylates two adjacent adenosines (A1518 and A1519) in the loop of a conserved hairpin near the 3'-end of 16S rRNA in the 30S particle. May play a critical role in biogenesis of 30S subunits.</text>
</comment>
<gene>
    <name evidence="7" type="primary">rsmA</name>
    <name evidence="7" type="synonym">ksgA</name>
    <name evidence="10" type="ORF">A3D53_01315</name>
</gene>
<dbReference type="GO" id="GO:0003723">
    <property type="term" value="F:RNA binding"/>
    <property type="evidence" value="ECO:0007669"/>
    <property type="project" value="UniProtKB-UniRule"/>
</dbReference>
<comment type="subcellular location">
    <subcellularLocation>
        <location evidence="7">Cytoplasm</location>
    </subcellularLocation>
</comment>